<accession>A0A831A1A3</accession>
<organism evidence="1 2">
    <name type="scientific">Erwinia amylovora NBRC 12687 = CFBP 1232</name>
    <dbReference type="NCBI Taxonomy" id="1219359"/>
    <lineage>
        <taxon>Bacteria</taxon>
        <taxon>Pseudomonadati</taxon>
        <taxon>Pseudomonadota</taxon>
        <taxon>Gammaproteobacteria</taxon>
        <taxon>Enterobacterales</taxon>
        <taxon>Erwiniaceae</taxon>
        <taxon>Erwinia</taxon>
    </lineage>
</organism>
<evidence type="ECO:0000313" key="1">
    <source>
        <dbReference type="EMBL" id="CCO93639.1"/>
    </source>
</evidence>
<reference evidence="1 2" key="2">
    <citation type="submission" date="2013-04" db="EMBL/GenBank/DDBJ databases">
        <title>Comparative genomics of 12 strains of Erwinia amylovora identifies a pan-genome with a large conserved core and provides insights into host specificity.</title>
        <authorList>
            <person name="Mann R.A."/>
            <person name="Smits T.H.M."/>
            <person name="Buehlmann A."/>
            <person name="Blom J."/>
            <person name="Goesmann A."/>
            <person name="Frey J.E."/>
            <person name="Plummer K.M."/>
            <person name="Beer S.V."/>
            <person name="Luck J."/>
            <person name="Duffy B."/>
            <person name="Rodoni B."/>
        </authorList>
    </citation>
    <scope>NUCLEOTIDE SEQUENCE [LARGE SCALE GENOMIC DNA]</scope>
    <source>
        <strain evidence="2">CFBP 1232</strain>
    </source>
</reference>
<dbReference type="AlphaFoldDB" id="A0A831A1A3"/>
<gene>
    <name evidence="1" type="ORF">BN437_1704</name>
</gene>
<protein>
    <submittedName>
        <fullName evidence="1">Uncharacterized protein</fullName>
    </submittedName>
</protein>
<comment type="caution">
    <text evidence="1">The sequence shown here is derived from an EMBL/GenBank/DDBJ whole genome shotgun (WGS) entry which is preliminary data.</text>
</comment>
<dbReference type="Proteomes" id="UP000013111">
    <property type="component" value="Unassembled WGS sequence"/>
</dbReference>
<proteinExistence type="predicted"/>
<evidence type="ECO:0000313" key="2">
    <source>
        <dbReference type="Proteomes" id="UP000013111"/>
    </source>
</evidence>
<dbReference type="EMBL" id="CAPB01000014">
    <property type="protein sequence ID" value="CCO93639.1"/>
    <property type="molecule type" value="Genomic_DNA"/>
</dbReference>
<reference evidence="1 2" key="1">
    <citation type="submission" date="2012-11" db="EMBL/GenBank/DDBJ databases">
        <authorList>
            <person name="Linke B."/>
        </authorList>
    </citation>
    <scope>NUCLEOTIDE SEQUENCE [LARGE SCALE GENOMIC DNA]</scope>
    <source>
        <strain evidence="2">CFBP 1232</strain>
    </source>
</reference>
<name>A0A831A1A3_ERWAM</name>
<sequence>MISLTKRSDVFNNNKRLSALLASELHQIALLCESPLSALVMTSIRGLS</sequence>